<dbReference type="InterPro" id="IPR045363">
    <property type="entry name" value="CERK_C"/>
</dbReference>
<dbReference type="OrthoDB" id="530923at2759"/>
<protein>
    <recommendedName>
        <fullName evidence="1">Ceramide kinase C-terminal domain-containing protein</fullName>
    </recommendedName>
</protein>
<dbReference type="Proteomes" id="UP000292052">
    <property type="component" value="Unassembled WGS sequence"/>
</dbReference>
<reference evidence="2 3" key="1">
    <citation type="submission" date="2017-03" db="EMBL/GenBank/DDBJ databases">
        <title>Genome of the blue death feigning beetle - Asbolus verrucosus.</title>
        <authorList>
            <person name="Rider S.D."/>
        </authorList>
    </citation>
    <scope>NUCLEOTIDE SEQUENCE [LARGE SCALE GENOMIC DNA]</scope>
    <source>
        <strain evidence="2">Butters</strain>
        <tissue evidence="2">Head and leg muscle</tissue>
    </source>
</reference>
<evidence type="ECO:0000313" key="2">
    <source>
        <dbReference type="EMBL" id="RZC39466.1"/>
    </source>
</evidence>
<dbReference type="Pfam" id="PF19280">
    <property type="entry name" value="CERK_C"/>
    <property type="match status" value="1"/>
</dbReference>
<dbReference type="AlphaFoldDB" id="A0A482W344"/>
<dbReference type="EMBL" id="QDEB01034230">
    <property type="protein sequence ID" value="RZC39466.1"/>
    <property type="molecule type" value="Genomic_DNA"/>
</dbReference>
<keyword evidence="3" id="KW-1185">Reference proteome</keyword>
<name>A0A482W344_ASBVE</name>
<gene>
    <name evidence="2" type="ORF">BDFB_012175</name>
</gene>
<evidence type="ECO:0000313" key="3">
    <source>
        <dbReference type="Proteomes" id="UP000292052"/>
    </source>
</evidence>
<comment type="caution">
    <text evidence="2">The sequence shown here is derived from an EMBL/GenBank/DDBJ whole genome shotgun (WGS) entry which is preliminary data.</text>
</comment>
<sequence length="160" mass="18190">MLNRGYEGEVAFLSEVKNFERVKCFTKCEKCGTKNNVDCDKTEKQWRILKGKYFMISGANITCSCSRSPNGIAPFSHLDYYYACLVVTRLLMTCHLLKLTVLENSVFVQLMFLVDGTVMERYSIKPIFVRKYVANCSQFLAAAIQSQLKKLQGTAVDVKP</sequence>
<accession>A0A482W344</accession>
<organism evidence="2 3">
    <name type="scientific">Asbolus verrucosus</name>
    <name type="common">Desert ironclad beetle</name>
    <dbReference type="NCBI Taxonomy" id="1661398"/>
    <lineage>
        <taxon>Eukaryota</taxon>
        <taxon>Metazoa</taxon>
        <taxon>Ecdysozoa</taxon>
        <taxon>Arthropoda</taxon>
        <taxon>Hexapoda</taxon>
        <taxon>Insecta</taxon>
        <taxon>Pterygota</taxon>
        <taxon>Neoptera</taxon>
        <taxon>Endopterygota</taxon>
        <taxon>Coleoptera</taxon>
        <taxon>Polyphaga</taxon>
        <taxon>Cucujiformia</taxon>
        <taxon>Tenebrionidae</taxon>
        <taxon>Pimeliinae</taxon>
        <taxon>Asbolus</taxon>
    </lineage>
</organism>
<evidence type="ECO:0000259" key="1">
    <source>
        <dbReference type="Pfam" id="PF19280"/>
    </source>
</evidence>
<dbReference type="STRING" id="1661398.A0A482W344"/>
<feature type="domain" description="Ceramide kinase C-terminal" evidence="1">
    <location>
        <begin position="34"/>
        <end position="129"/>
    </location>
</feature>
<proteinExistence type="predicted"/>